<gene>
    <name evidence="1" type="ordered locus">Solca_0568</name>
</gene>
<accession>H8KP61</accession>
<evidence type="ECO:0000313" key="1">
    <source>
        <dbReference type="EMBL" id="AFD05698.1"/>
    </source>
</evidence>
<dbReference type="AlphaFoldDB" id="H8KP61"/>
<organism evidence="1 2">
    <name type="scientific">Solitalea canadensis (strain ATCC 29591 / DSM 3403 / JCM 21819 / LMG 8368 / NBRC 15130 / NCIMB 12057 / USAM 9D)</name>
    <name type="common">Flexibacter canadensis</name>
    <dbReference type="NCBI Taxonomy" id="929556"/>
    <lineage>
        <taxon>Bacteria</taxon>
        <taxon>Pseudomonadati</taxon>
        <taxon>Bacteroidota</taxon>
        <taxon>Sphingobacteriia</taxon>
        <taxon>Sphingobacteriales</taxon>
        <taxon>Sphingobacteriaceae</taxon>
        <taxon>Solitalea</taxon>
    </lineage>
</organism>
<dbReference type="InterPro" id="IPR029058">
    <property type="entry name" value="AB_hydrolase_fold"/>
</dbReference>
<reference evidence="1" key="1">
    <citation type="submission" date="2012-02" db="EMBL/GenBank/DDBJ databases">
        <title>The complete genome of Solitalea canadensis DSM 3403.</title>
        <authorList>
            <consortium name="US DOE Joint Genome Institute (JGI-PGF)"/>
            <person name="Lucas S."/>
            <person name="Copeland A."/>
            <person name="Lapidus A."/>
            <person name="Glavina del Rio T."/>
            <person name="Dalin E."/>
            <person name="Tice H."/>
            <person name="Bruce D."/>
            <person name="Goodwin L."/>
            <person name="Pitluck S."/>
            <person name="Peters L."/>
            <person name="Ovchinnikova G."/>
            <person name="Lu M."/>
            <person name="Kyrpides N."/>
            <person name="Mavromatis K."/>
            <person name="Ivanova N."/>
            <person name="Brettin T."/>
            <person name="Detter J.C."/>
            <person name="Han C."/>
            <person name="Larimer F."/>
            <person name="Land M."/>
            <person name="Hauser L."/>
            <person name="Markowitz V."/>
            <person name="Cheng J.-F."/>
            <person name="Hugenholtz P."/>
            <person name="Woyke T."/>
            <person name="Wu D."/>
            <person name="Spring S."/>
            <person name="Schroeder M."/>
            <person name="Kopitz M."/>
            <person name="Brambilla E."/>
            <person name="Klenk H.-P."/>
            <person name="Eisen J.A."/>
        </authorList>
    </citation>
    <scope>NUCLEOTIDE SEQUENCE</scope>
    <source>
        <strain evidence="1">DSM 3403</strain>
    </source>
</reference>
<dbReference type="Gene3D" id="3.40.50.1820">
    <property type="entry name" value="alpha/beta hydrolase"/>
    <property type="match status" value="1"/>
</dbReference>
<name>H8KP61_SOLCM</name>
<dbReference type="EMBL" id="CP003349">
    <property type="protein sequence ID" value="AFD05698.1"/>
    <property type="molecule type" value="Genomic_DNA"/>
</dbReference>
<dbReference type="HOGENOM" id="CLU_105002_0_0_10"/>
<keyword evidence="2" id="KW-1185">Reference proteome</keyword>
<evidence type="ECO:0008006" key="3">
    <source>
        <dbReference type="Google" id="ProtNLM"/>
    </source>
</evidence>
<dbReference type="SUPFAM" id="SSF53474">
    <property type="entry name" value="alpha/beta-Hydrolases"/>
    <property type="match status" value="1"/>
</dbReference>
<dbReference type="Proteomes" id="UP000007590">
    <property type="component" value="Chromosome"/>
</dbReference>
<dbReference type="STRING" id="929556.Solca_0568"/>
<dbReference type="RefSeq" id="WP_014678926.1">
    <property type="nucleotide sequence ID" value="NC_017770.1"/>
</dbReference>
<sequence>MNIYLVSGLGADKRAFQRVTFPANYRIHHVEWIEPKCDESISSYALRLSTQINISEPFCLIGLSFGGMIVVEMLDFLQPVKTIIISSVSNSGQIPWFYKIKGTVKLLRFIPLSFFKSSNTIIHWLFGLSNKGEKQLFKEIINDCDPNFMKWAIAQVLLLKMDRAAYEIIHIHGNNDKILPMPTIGVNYVIDGGGHFMVFNKAFEISTILASSLN</sequence>
<dbReference type="KEGG" id="scn:Solca_0568"/>
<dbReference type="eggNOG" id="COG3208">
    <property type="taxonomic scope" value="Bacteria"/>
</dbReference>
<protein>
    <recommendedName>
        <fullName evidence="3">Hydrolase or acyltransferase of alpha/beta superfamily</fullName>
    </recommendedName>
</protein>
<proteinExistence type="predicted"/>
<evidence type="ECO:0000313" key="2">
    <source>
        <dbReference type="Proteomes" id="UP000007590"/>
    </source>
</evidence>
<dbReference type="OrthoDB" id="659408at2"/>